<dbReference type="PROSITE" id="PS50234">
    <property type="entry name" value="VWFA"/>
    <property type="match status" value="1"/>
</dbReference>
<dbReference type="InterPro" id="IPR036465">
    <property type="entry name" value="vWFA_dom_sf"/>
</dbReference>
<dbReference type="PANTHER" id="PTHR22588">
    <property type="entry name" value="VWFA DOMAIN-CONTAINING PROTEIN"/>
    <property type="match status" value="1"/>
</dbReference>
<organism evidence="2 3">
    <name type="scientific">Lottia gigantea</name>
    <name type="common">Giant owl limpet</name>
    <dbReference type="NCBI Taxonomy" id="225164"/>
    <lineage>
        <taxon>Eukaryota</taxon>
        <taxon>Metazoa</taxon>
        <taxon>Spiralia</taxon>
        <taxon>Lophotrochozoa</taxon>
        <taxon>Mollusca</taxon>
        <taxon>Gastropoda</taxon>
        <taxon>Patellogastropoda</taxon>
        <taxon>Lottioidea</taxon>
        <taxon>Lottiidae</taxon>
        <taxon>Lottia</taxon>
    </lineage>
</organism>
<name>V4A5C9_LOTGI</name>
<dbReference type="Proteomes" id="UP000030746">
    <property type="component" value="Unassembled WGS sequence"/>
</dbReference>
<dbReference type="SUPFAM" id="SSF53300">
    <property type="entry name" value="vWA-like"/>
    <property type="match status" value="1"/>
</dbReference>
<dbReference type="OrthoDB" id="10256829at2759"/>
<dbReference type="PANTHER" id="PTHR22588:SF3">
    <property type="entry name" value="VWFA DOMAIN-CONTAINING PROTEIN"/>
    <property type="match status" value="1"/>
</dbReference>
<accession>V4A5C9</accession>
<keyword evidence="3" id="KW-1185">Reference proteome</keyword>
<reference evidence="2 3" key="1">
    <citation type="journal article" date="2013" name="Nature">
        <title>Insights into bilaterian evolution from three spiralian genomes.</title>
        <authorList>
            <person name="Simakov O."/>
            <person name="Marletaz F."/>
            <person name="Cho S.J."/>
            <person name="Edsinger-Gonzales E."/>
            <person name="Havlak P."/>
            <person name="Hellsten U."/>
            <person name="Kuo D.H."/>
            <person name="Larsson T."/>
            <person name="Lv J."/>
            <person name="Arendt D."/>
            <person name="Savage R."/>
            <person name="Osoegawa K."/>
            <person name="de Jong P."/>
            <person name="Grimwood J."/>
            <person name="Chapman J.A."/>
            <person name="Shapiro H."/>
            <person name="Aerts A."/>
            <person name="Otillar R.P."/>
            <person name="Terry A.Y."/>
            <person name="Boore J.L."/>
            <person name="Grigoriev I.V."/>
            <person name="Lindberg D.R."/>
            <person name="Seaver E.C."/>
            <person name="Weisblat D.A."/>
            <person name="Putnam N.H."/>
            <person name="Rokhsar D.S."/>
        </authorList>
    </citation>
    <scope>NUCLEOTIDE SEQUENCE [LARGE SCALE GENOMIC DNA]</scope>
</reference>
<dbReference type="AlphaFoldDB" id="V4A5C9"/>
<dbReference type="RefSeq" id="XP_009059092.1">
    <property type="nucleotide sequence ID" value="XM_009060844.1"/>
</dbReference>
<protein>
    <recommendedName>
        <fullName evidence="1">VWFA domain-containing protein</fullName>
    </recommendedName>
</protein>
<dbReference type="GeneID" id="20244024"/>
<sequence>MALPYPEAGTRTDIGINSGLTMLDTGRTGEDKVLIVITDGYSDNLELTKNASTTAKADGATVYAVGVGGDVLDSELSDIASGTGYVERATNFDTVLDSLDIGIPEVNLCGIVGCYNFKASSL</sequence>
<dbReference type="Pfam" id="PF00092">
    <property type="entry name" value="VWA"/>
    <property type="match status" value="1"/>
</dbReference>
<feature type="domain" description="VWFA" evidence="1">
    <location>
        <begin position="1"/>
        <end position="103"/>
    </location>
</feature>
<evidence type="ECO:0000313" key="2">
    <source>
        <dbReference type="EMBL" id="ESO90220.1"/>
    </source>
</evidence>
<evidence type="ECO:0000259" key="1">
    <source>
        <dbReference type="PROSITE" id="PS50234"/>
    </source>
</evidence>
<dbReference type="CTD" id="20244024"/>
<gene>
    <name evidence="2" type="ORF">LOTGIDRAFT_176826</name>
</gene>
<dbReference type="InterPro" id="IPR052229">
    <property type="entry name" value="Collagen-VI/PIF"/>
</dbReference>
<evidence type="ECO:0000313" key="3">
    <source>
        <dbReference type="Proteomes" id="UP000030746"/>
    </source>
</evidence>
<dbReference type="KEGG" id="lgi:LOTGIDRAFT_176826"/>
<dbReference type="EMBL" id="KB202470">
    <property type="protein sequence ID" value="ESO90220.1"/>
    <property type="molecule type" value="Genomic_DNA"/>
</dbReference>
<dbReference type="Gene3D" id="3.40.50.410">
    <property type="entry name" value="von Willebrand factor, type A domain"/>
    <property type="match status" value="1"/>
</dbReference>
<dbReference type="InterPro" id="IPR002035">
    <property type="entry name" value="VWF_A"/>
</dbReference>
<dbReference type="HOGENOM" id="CLU_2029333_0_0_1"/>
<proteinExistence type="predicted"/>